<accession>A0A2U1NE73</accession>
<dbReference type="GO" id="GO:0006950">
    <property type="term" value="P:response to stress"/>
    <property type="evidence" value="ECO:0007669"/>
    <property type="project" value="TreeGrafter"/>
</dbReference>
<feature type="compositionally biased region" description="Acidic residues" evidence="1">
    <location>
        <begin position="411"/>
        <end position="427"/>
    </location>
</feature>
<feature type="compositionally biased region" description="Basic residues" evidence="1">
    <location>
        <begin position="391"/>
        <end position="406"/>
    </location>
</feature>
<feature type="domain" description="LTI65/LTI78 N-terminal" evidence="3">
    <location>
        <begin position="378"/>
        <end position="441"/>
    </location>
</feature>
<dbReference type="STRING" id="35608.A0A2U1NE73"/>
<dbReference type="Pfam" id="PF07918">
    <property type="entry name" value="CAP160"/>
    <property type="match status" value="1"/>
</dbReference>
<sequence>MKLAIHTRNKTGFIDGTCKKDAYDSSAPLSNQWERCNVIIILSLLLNSVSKDLYLGQIFSGHNEVYQPIRSSLLSRETLPTVKDAFTIVSREESHRGIPTSSTTSVSKYQVSSFVSKTNCSNTGNSCGYIKPSSKPGVKSGYNANADLSQSNSSQSSSFLSLTNDQMMKLMDLINDMPSVWARLLTQGHPNGTLAKTKILTQNRIMGTGGETGGLYLFDQPVCQNLGKSICIIAYVSKTLWHIRLGHPADELQMSSCLHFHPVSVTISHLLLLTLFTLTFGALIGLLPEMGSRGCDVQINKTGQFGVKVYILILTGQTVLLVENSQHTLTKNQTKSDQYKIIVPMESKLQKTHDAHGRHYDEHDALTHATGHDQNEDEHHEKKSVMMKVKEKAKKLKEKITHHGHGHDHEHDDEDDEDDDDDETVEDPDVHGAPMYDSARVGQLGGPDAILSHQRHNLEKPSVIAEDRYAVTKPLSSHGPTPTVSTGAKLSEPSGIGHGLGLGLGHHQTYGHEAHPDKWTGKVGQPTGMEEDPFAPNPIHVTGPTHGKMLKASSRMKHVSSDPVGIHGHQGHDAHKGELKGVLGKSTAIPDPRAPKDPSRLGGKEVDLSKMQHSFENMGIGSTLTGNQSSKSSNYTEKISPSATAIADKAAAAKDVIASKLGYSGQNQPTRSHQTDKNTGSMTDYAHVITDKVTGTLAPVYEKVVDAGSTMISKVQGTVSGTGSGTGTVPPQVHHGGSGGVAMDEGKEADKGVSVKEYLVETLRPGDEDKALSDVISHALHRGHEEESEKKSGQDRPMGIVTESAEVRRRLGTDRHEEHQQQQQSGDVSADKNVSERLRDAVGSWFGGKGDAPQGTTGTSYGNCSISC</sequence>
<dbReference type="AlphaFoldDB" id="A0A2U1NE73"/>
<dbReference type="InterPro" id="IPR057059">
    <property type="entry name" value="LTI65/LTI78_PGEED"/>
</dbReference>
<evidence type="ECO:0000256" key="1">
    <source>
        <dbReference type="SAM" id="MobiDB-lite"/>
    </source>
</evidence>
<dbReference type="InterPro" id="IPR012418">
    <property type="entry name" value="CAP160"/>
</dbReference>
<feature type="compositionally biased region" description="Basic and acidic residues" evidence="1">
    <location>
        <begin position="370"/>
        <end position="390"/>
    </location>
</feature>
<keyword evidence="5" id="KW-1185">Reference proteome</keyword>
<dbReference type="InterPro" id="IPR056605">
    <property type="entry name" value="LTI65_LTI78_N"/>
</dbReference>
<feature type="compositionally biased region" description="Basic and acidic residues" evidence="1">
    <location>
        <begin position="829"/>
        <end position="840"/>
    </location>
</feature>
<feature type="region of interest" description="Disordered" evidence="1">
    <location>
        <begin position="780"/>
        <end position="801"/>
    </location>
</feature>
<dbReference type="PANTHER" id="PTHR33836:SF1">
    <property type="entry name" value="LOW-TEMPERATURE-INDUCED 65 KDA PROTEIN-RELATED"/>
    <property type="match status" value="1"/>
</dbReference>
<dbReference type="GO" id="GO:0009737">
    <property type="term" value="P:response to abscisic acid"/>
    <property type="evidence" value="ECO:0007669"/>
    <property type="project" value="InterPro"/>
</dbReference>
<feature type="region of interest" description="Disordered" evidence="1">
    <location>
        <begin position="370"/>
        <end position="448"/>
    </location>
</feature>
<protein>
    <recommendedName>
        <fullName evidence="6">Low-temperature-induced 65 kDa protein</fullName>
    </recommendedName>
</protein>
<dbReference type="EMBL" id="PKPP01003020">
    <property type="protein sequence ID" value="PWA71793.1"/>
    <property type="molecule type" value="Genomic_DNA"/>
</dbReference>
<comment type="caution">
    <text evidence="4">The sequence shown here is derived from an EMBL/GenBank/DDBJ whole genome shotgun (WGS) entry which is preliminary data.</text>
</comment>
<dbReference type="OrthoDB" id="1931597at2759"/>
<gene>
    <name evidence="4" type="ORF">CTI12_AA277090</name>
</gene>
<dbReference type="Proteomes" id="UP000245207">
    <property type="component" value="Unassembled WGS sequence"/>
</dbReference>
<feature type="domain" description="LTI65/LTI78 PGEED repeat" evidence="2">
    <location>
        <begin position="750"/>
        <end position="780"/>
    </location>
</feature>
<evidence type="ECO:0000259" key="2">
    <source>
        <dbReference type="Pfam" id="PF23399"/>
    </source>
</evidence>
<dbReference type="Pfam" id="PF23399">
    <property type="entry name" value="LTI65_PGEED"/>
    <property type="match status" value="1"/>
</dbReference>
<evidence type="ECO:0000313" key="5">
    <source>
        <dbReference type="Proteomes" id="UP000245207"/>
    </source>
</evidence>
<organism evidence="4 5">
    <name type="scientific">Artemisia annua</name>
    <name type="common">Sweet wormwood</name>
    <dbReference type="NCBI Taxonomy" id="35608"/>
    <lineage>
        <taxon>Eukaryota</taxon>
        <taxon>Viridiplantae</taxon>
        <taxon>Streptophyta</taxon>
        <taxon>Embryophyta</taxon>
        <taxon>Tracheophyta</taxon>
        <taxon>Spermatophyta</taxon>
        <taxon>Magnoliopsida</taxon>
        <taxon>eudicotyledons</taxon>
        <taxon>Gunneridae</taxon>
        <taxon>Pentapetalae</taxon>
        <taxon>asterids</taxon>
        <taxon>campanulids</taxon>
        <taxon>Asterales</taxon>
        <taxon>Asteraceae</taxon>
        <taxon>Asteroideae</taxon>
        <taxon>Anthemideae</taxon>
        <taxon>Artemisiinae</taxon>
        <taxon>Artemisia</taxon>
    </lineage>
</organism>
<evidence type="ECO:0000259" key="3">
    <source>
        <dbReference type="Pfam" id="PF23403"/>
    </source>
</evidence>
<evidence type="ECO:0008006" key="6">
    <source>
        <dbReference type="Google" id="ProtNLM"/>
    </source>
</evidence>
<feature type="region of interest" description="Disordered" evidence="1">
    <location>
        <begin position="718"/>
        <end position="749"/>
    </location>
</feature>
<dbReference type="PANTHER" id="PTHR33836">
    <property type="entry name" value="LOW-TEMPERATURE-INDUCED 65 KDA PROTEIN-RELATED"/>
    <property type="match status" value="1"/>
</dbReference>
<dbReference type="InterPro" id="IPR037491">
    <property type="entry name" value="LTI78/LTI65"/>
</dbReference>
<reference evidence="4 5" key="1">
    <citation type="journal article" date="2018" name="Mol. Plant">
        <title>The genome of Artemisia annua provides insight into the evolution of Asteraceae family and artemisinin biosynthesis.</title>
        <authorList>
            <person name="Shen Q."/>
            <person name="Zhang L."/>
            <person name="Liao Z."/>
            <person name="Wang S."/>
            <person name="Yan T."/>
            <person name="Shi P."/>
            <person name="Liu M."/>
            <person name="Fu X."/>
            <person name="Pan Q."/>
            <person name="Wang Y."/>
            <person name="Lv Z."/>
            <person name="Lu X."/>
            <person name="Zhang F."/>
            <person name="Jiang W."/>
            <person name="Ma Y."/>
            <person name="Chen M."/>
            <person name="Hao X."/>
            <person name="Li L."/>
            <person name="Tang Y."/>
            <person name="Lv G."/>
            <person name="Zhou Y."/>
            <person name="Sun X."/>
            <person name="Brodelius P.E."/>
            <person name="Rose J.K.C."/>
            <person name="Tang K."/>
        </authorList>
    </citation>
    <scope>NUCLEOTIDE SEQUENCE [LARGE SCALE GENOMIC DNA]</scope>
    <source>
        <strain evidence="5">cv. Huhao1</strain>
        <tissue evidence="4">Leaf</tissue>
    </source>
</reference>
<feature type="compositionally biased region" description="Basic and acidic residues" evidence="1">
    <location>
        <begin position="782"/>
        <end position="794"/>
    </location>
</feature>
<feature type="compositionally biased region" description="Polar residues" evidence="1">
    <location>
        <begin position="854"/>
        <end position="868"/>
    </location>
</feature>
<proteinExistence type="predicted"/>
<name>A0A2U1NE73_ARTAN</name>
<feature type="region of interest" description="Disordered" evidence="1">
    <location>
        <begin position="813"/>
        <end position="868"/>
    </location>
</feature>
<dbReference type="Pfam" id="PF23403">
    <property type="entry name" value="LTI65_LTI78_N"/>
    <property type="match status" value="1"/>
</dbReference>
<evidence type="ECO:0000313" key="4">
    <source>
        <dbReference type="EMBL" id="PWA71793.1"/>
    </source>
</evidence>